<comment type="caution">
    <text evidence="2">The sequence shown here is derived from an EMBL/GenBank/DDBJ whole genome shotgun (WGS) entry which is preliminary data.</text>
</comment>
<organism evidence="2 4">
    <name type="scientific">Methylobacterium oxalidis</name>
    <dbReference type="NCBI Taxonomy" id="944322"/>
    <lineage>
        <taxon>Bacteria</taxon>
        <taxon>Pseudomonadati</taxon>
        <taxon>Pseudomonadota</taxon>
        <taxon>Alphaproteobacteria</taxon>
        <taxon>Hyphomicrobiales</taxon>
        <taxon>Methylobacteriaceae</taxon>
        <taxon>Methylobacterium</taxon>
    </lineage>
</organism>
<reference evidence="3" key="4">
    <citation type="submission" date="2023-01" db="EMBL/GenBank/DDBJ databases">
        <title>Draft genome sequence of Methylobacterium oxalidis strain NBRC 107715.</title>
        <authorList>
            <person name="Sun Q."/>
            <person name="Mori K."/>
        </authorList>
    </citation>
    <scope>NUCLEOTIDE SEQUENCE</scope>
    <source>
        <strain evidence="3">NBRC 107715</strain>
    </source>
</reference>
<dbReference type="EMBL" id="BSPK01000005">
    <property type="protein sequence ID" value="GLS62243.1"/>
    <property type="molecule type" value="Genomic_DNA"/>
</dbReference>
<reference evidence="3" key="1">
    <citation type="journal article" date="2014" name="Int. J. Syst. Evol. Microbiol.">
        <title>Complete genome of a new Firmicutes species belonging to the dominant human colonic microbiota ('Ruminococcus bicirculans') reveals two chromosomes and a selective capacity to utilize plant glucans.</title>
        <authorList>
            <consortium name="NISC Comparative Sequencing Program"/>
            <person name="Wegmann U."/>
            <person name="Louis P."/>
            <person name="Goesmann A."/>
            <person name="Henrissat B."/>
            <person name="Duncan S.H."/>
            <person name="Flint H.J."/>
        </authorList>
    </citation>
    <scope>NUCLEOTIDE SEQUENCE</scope>
    <source>
        <strain evidence="3">NBRC 107715</strain>
    </source>
</reference>
<evidence type="ECO:0000313" key="3">
    <source>
        <dbReference type="EMBL" id="GLS62243.1"/>
    </source>
</evidence>
<name>A0A512JDW8_9HYPH</name>
<gene>
    <name evidence="3" type="ORF">GCM10007888_06240</name>
    <name evidence="2" type="ORF">MOX02_61890</name>
</gene>
<proteinExistence type="predicted"/>
<dbReference type="AlphaFoldDB" id="A0A512JDW8"/>
<reference evidence="5" key="2">
    <citation type="journal article" date="2019" name="Int. J. Syst. Evol. Microbiol.">
        <title>The Global Catalogue of Microorganisms (GCM) 10K type strain sequencing project: providing services to taxonomists for standard genome sequencing and annotation.</title>
        <authorList>
            <consortium name="The Broad Institute Genomics Platform"/>
            <consortium name="The Broad Institute Genome Sequencing Center for Infectious Disease"/>
            <person name="Wu L."/>
            <person name="Ma J."/>
        </authorList>
    </citation>
    <scope>NUCLEOTIDE SEQUENCE [LARGE SCALE GENOMIC DNA]</scope>
    <source>
        <strain evidence="5">NBRC 107715</strain>
    </source>
</reference>
<protein>
    <submittedName>
        <fullName evidence="2">Uncharacterized protein</fullName>
    </submittedName>
</protein>
<evidence type="ECO:0000256" key="1">
    <source>
        <dbReference type="SAM" id="MobiDB-lite"/>
    </source>
</evidence>
<dbReference type="Proteomes" id="UP000321960">
    <property type="component" value="Unassembled WGS sequence"/>
</dbReference>
<evidence type="ECO:0000313" key="2">
    <source>
        <dbReference type="EMBL" id="GEP08151.1"/>
    </source>
</evidence>
<evidence type="ECO:0000313" key="5">
    <source>
        <dbReference type="Proteomes" id="UP001156856"/>
    </source>
</evidence>
<accession>A0A512JDW8</accession>
<feature type="compositionally biased region" description="Basic and acidic residues" evidence="1">
    <location>
        <begin position="62"/>
        <end position="76"/>
    </location>
</feature>
<dbReference type="EMBL" id="BJZU01000332">
    <property type="protein sequence ID" value="GEP08151.1"/>
    <property type="molecule type" value="Genomic_DNA"/>
</dbReference>
<sequence length="76" mass="7578">MSQSDTPDPSGSGKPTDGGGLGSIDDVQGHPGAGSPPGPAIKPPGKEPPQPGSDPTRTVQPRTERGPEADVEKQPS</sequence>
<reference evidence="2 4" key="3">
    <citation type="submission" date="2019-07" db="EMBL/GenBank/DDBJ databases">
        <title>Whole genome shotgun sequence of Methylobacterium oxalidis NBRC 107715.</title>
        <authorList>
            <person name="Hosoyama A."/>
            <person name="Uohara A."/>
            <person name="Ohji S."/>
            <person name="Ichikawa N."/>
        </authorList>
    </citation>
    <scope>NUCLEOTIDE SEQUENCE [LARGE SCALE GENOMIC DNA]</scope>
    <source>
        <strain evidence="2 4">NBRC 107715</strain>
    </source>
</reference>
<feature type="region of interest" description="Disordered" evidence="1">
    <location>
        <begin position="1"/>
        <end position="76"/>
    </location>
</feature>
<evidence type="ECO:0000313" key="4">
    <source>
        <dbReference type="Proteomes" id="UP000321960"/>
    </source>
</evidence>
<keyword evidence="5" id="KW-1185">Reference proteome</keyword>
<feature type="compositionally biased region" description="Pro residues" evidence="1">
    <location>
        <begin position="34"/>
        <end position="52"/>
    </location>
</feature>
<dbReference type="Proteomes" id="UP001156856">
    <property type="component" value="Unassembled WGS sequence"/>
</dbReference>